<reference evidence="6" key="1">
    <citation type="submission" date="2012-06" db="EMBL/GenBank/DDBJ databases">
        <title>The genome sequence of Coniosporium apollinis CBS 100218.</title>
        <authorList>
            <consortium name="The Broad Institute Genome Sequencing Platform"/>
            <person name="Cuomo C."/>
            <person name="Gorbushina A."/>
            <person name="Noack S."/>
            <person name="Walker B."/>
            <person name="Young S.K."/>
            <person name="Zeng Q."/>
            <person name="Gargeya S."/>
            <person name="Fitzgerald M."/>
            <person name="Haas B."/>
            <person name="Abouelleil A."/>
            <person name="Alvarado L."/>
            <person name="Arachchi H.M."/>
            <person name="Berlin A.M."/>
            <person name="Chapman S.B."/>
            <person name="Goldberg J."/>
            <person name="Griggs A."/>
            <person name="Gujja S."/>
            <person name="Hansen M."/>
            <person name="Howarth C."/>
            <person name="Imamovic A."/>
            <person name="Larimer J."/>
            <person name="McCowan C."/>
            <person name="Montmayeur A."/>
            <person name="Murphy C."/>
            <person name="Neiman D."/>
            <person name="Pearson M."/>
            <person name="Priest M."/>
            <person name="Roberts A."/>
            <person name="Saif S."/>
            <person name="Shea T."/>
            <person name="Sisk P."/>
            <person name="Sykes S."/>
            <person name="Wortman J."/>
            <person name="Nusbaum C."/>
            <person name="Birren B."/>
        </authorList>
    </citation>
    <scope>NUCLEOTIDE SEQUENCE [LARGE SCALE GENOMIC DNA]</scope>
    <source>
        <strain evidence="6">CBS 100218</strain>
    </source>
</reference>
<dbReference type="EMBL" id="JH767637">
    <property type="protein sequence ID" value="EON69876.1"/>
    <property type="molecule type" value="Genomic_DNA"/>
</dbReference>
<dbReference type="GeneID" id="19906451"/>
<keyword evidence="2" id="KW-0539">Nucleus</keyword>
<gene>
    <name evidence="5" type="ORF">W97_09140</name>
</gene>
<feature type="region of interest" description="Disordered" evidence="3">
    <location>
        <begin position="213"/>
        <end position="303"/>
    </location>
</feature>
<dbReference type="SMART" id="SM00384">
    <property type="entry name" value="AT_hook"/>
    <property type="match status" value="2"/>
</dbReference>
<dbReference type="OrthoDB" id="5382953at2759"/>
<proteinExistence type="predicted"/>
<evidence type="ECO:0000259" key="4">
    <source>
        <dbReference type="Pfam" id="PF12047"/>
    </source>
</evidence>
<dbReference type="OMA" id="NGPRDSW"/>
<dbReference type="HOGENOM" id="CLU_032073_0_0_1"/>
<name>R7Z7F6_CONA1</name>
<evidence type="ECO:0000313" key="6">
    <source>
        <dbReference type="Proteomes" id="UP000016924"/>
    </source>
</evidence>
<comment type="subcellular location">
    <subcellularLocation>
        <location evidence="1">Nucleus</location>
    </subcellularLocation>
</comment>
<dbReference type="RefSeq" id="XP_007785193.1">
    <property type="nucleotide sequence ID" value="XM_007787003.1"/>
</dbReference>
<dbReference type="InterPro" id="IPR022702">
    <property type="entry name" value="Cytosine_MeTrfase1_RFD"/>
</dbReference>
<dbReference type="AlphaFoldDB" id="R7Z7F6"/>
<feature type="compositionally biased region" description="Basic residues" evidence="3">
    <location>
        <begin position="457"/>
        <end position="466"/>
    </location>
</feature>
<evidence type="ECO:0000256" key="1">
    <source>
        <dbReference type="ARBA" id="ARBA00004123"/>
    </source>
</evidence>
<feature type="region of interest" description="Disordered" evidence="3">
    <location>
        <begin position="391"/>
        <end position="504"/>
    </location>
</feature>
<accession>R7Z7F6</accession>
<dbReference type="STRING" id="1168221.R7Z7F6"/>
<keyword evidence="6" id="KW-1185">Reference proteome</keyword>
<dbReference type="Pfam" id="PF12047">
    <property type="entry name" value="DNMT1-RFD"/>
    <property type="match status" value="1"/>
</dbReference>
<protein>
    <recommendedName>
        <fullName evidence="4">RFTS domain-containing protein</fullName>
    </recommendedName>
</protein>
<dbReference type="GO" id="GO:0003677">
    <property type="term" value="F:DNA binding"/>
    <property type="evidence" value="ECO:0007669"/>
    <property type="project" value="InterPro"/>
</dbReference>
<evidence type="ECO:0000313" key="5">
    <source>
        <dbReference type="EMBL" id="EON69876.1"/>
    </source>
</evidence>
<feature type="domain" description="RFTS" evidence="4">
    <location>
        <begin position="27"/>
        <end position="132"/>
    </location>
</feature>
<feature type="compositionally biased region" description="Basic and acidic residues" evidence="3">
    <location>
        <begin position="401"/>
        <end position="412"/>
    </location>
</feature>
<dbReference type="InterPro" id="IPR017956">
    <property type="entry name" value="AT_hook_DNA-bd_motif"/>
</dbReference>
<sequence>MPTPIHESEVLIPQDTSVDENDWAQIELGNVEVYNADGELVSLLRADWDRPLTVVGRLQDVEEEQAHLLRNSSHANATIKVTNVTRFSYAEYSDKSVALYARGEAGWFILGKPARPYRGIYQDMVEAVEVMYFLVDYHRQTSKDIFEEYARSHARRCPTPEAAAELYNKHREFLVWMMLAKKENVTWGATSFYHHLRQRFPDVFAAMRQRLEERASAEQKKPTQAKARGRPRLNRSNSREREESRNLPQAKPPPEQPPKRPRGRPRKYPSPPVEQQPPRLTLEDKMDITPVAPKISTPSTAPKKDANWWEARVIWELLQKASSRGLISNDDLTTLNLASVLTRKYTIDDPHLAMIYIRAHAPNLLYMMAHKRRPHLDWTSTYVFHELSTTRVSPKQLDQTSHIELRQRKREAPPPQHSSVSISSDSENHRARRRGPSRSVLRPRGSKVPGKAAAKAAARRGTRHAGRNAQPQVGDSDDSDTVALASPTKRKSVDEAHGRARKRAASEVNILNARVLDSSSDDDAGGKKAPAVATVTSKSLPLRWKSPPPSPDATPRASPMPFIPLIISAPLPSTTANLKGQGDTWICSLDGCMHKVYGASEDDSQELIKLHYREHARSQERVELVRREGVGVGLPVSNLIRRIREMAEAQQGVLPSLVSTGLKFPTAIQRRY</sequence>
<dbReference type="GO" id="GO:0005634">
    <property type="term" value="C:nucleus"/>
    <property type="evidence" value="ECO:0007669"/>
    <property type="project" value="UniProtKB-SubCell"/>
</dbReference>
<evidence type="ECO:0000256" key="2">
    <source>
        <dbReference type="ARBA" id="ARBA00023242"/>
    </source>
</evidence>
<dbReference type="eggNOG" id="ENOG502SK9A">
    <property type="taxonomic scope" value="Eukaryota"/>
</dbReference>
<feature type="compositionally biased region" description="Polar residues" evidence="3">
    <location>
        <begin position="391"/>
        <end position="400"/>
    </location>
</feature>
<dbReference type="Proteomes" id="UP000016924">
    <property type="component" value="Unassembled WGS sequence"/>
</dbReference>
<organism evidence="5 6">
    <name type="scientific">Coniosporium apollinis (strain CBS 100218)</name>
    <name type="common">Rock-inhabiting black yeast</name>
    <dbReference type="NCBI Taxonomy" id="1168221"/>
    <lineage>
        <taxon>Eukaryota</taxon>
        <taxon>Fungi</taxon>
        <taxon>Dikarya</taxon>
        <taxon>Ascomycota</taxon>
        <taxon>Pezizomycotina</taxon>
        <taxon>Dothideomycetes</taxon>
        <taxon>Dothideomycetes incertae sedis</taxon>
        <taxon>Coniosporium</taxon>
    </lineage>
</organism>
<evidence type="ECO:0000256" key="3">
    <source>
        <dbReference type="SAM" id="MobiDB-lite"/>
    </source>
</evidence>